<evidence type="ECO:0000256" key="3">
    <source>
        <dbReference type="ARBA" id="ARBA00012970"/>
    </source>
</evidence>
<dbReference type="NCBIfam" id="TIGR01035">
    <property type="entry name" value="hemA"/>
    <property type="match status" value="1"/>
</dbReference>
<sequence>MSYLTAGINHKTAPVSLREQLVFPPAELPQALKSARDFLETREVAILSTCNRTEMYCTRHMDHRRVLQWLSDYHHIQYTRLPEHTYFYCEQEAVRHIMRVASGLDSMILGEPQILGQLKTAYTIAQDAGTTGSLLSRLFQSSFTTAKQVRTETAIGQQPVSIAYAATRLAQRIFADLSDNTVLLIGAGETIELVARHFYKQGIQRIIVANRSLSHAKRLAAQFNGSAIPLSALPDTVQHADIIVSSTASPVPILGKGAVEKALKARRHRPIFMIDIAVPRDIEPEVAELPDVFLYTVDDLHNVIENNLKKRQEAANQAENVVEQSSREFMNQLQSLSAVSILRQYRDNIEVIRDGEVKKAMHYLGKGASPEQALTMLARSITNKIMHTPSIQLKKAAGEGHQDQLQWATELLGIDDEPNPPSSASNHPEHCSETL</sequence>
<dbReference type="UniPathway" id="UPA00251">
    <property type="reaction ID" value="UER00316"/>
</dbReference>
<comment type="similarity">
    <text evidence="2">Belongs to the glutamyl-tRNA reductase family.</text>
</comment>
<dbReference type="AlphaFoldDB" id="A0A2H9T942"/>
<feature type="region of interest" description="Disordered" evidence="9">
    <location>
        <begin position="414"/>
        <end position="435"/>
    </location>
</feature>
<feature type="domain" description="Tetrapyrrole biosynthesis glutamyl-tRNA reductase dimerisation" evidence="10">
    <location>
        <begin position="317"/>
        <end position="413"/>
    </location>
</feature>
<organism evidence="13">
    <name type="scientific">invertebrate metagenome</name>
    <dbReference type="NCBI Taxonomy" id="1711999"/>
    <lineage>
        <taxon>unclassified sequences</taxon>
        <taxon>metagenomes</taxon>
        <taxon>organismal metagenomes</taxon>
    </lineage>
</organism>
<protein>
    <recommendedName>
        <fullName evidence="3">glutamyl-tRNA reductase</fullName>
        <ecNumber evidence="3">1.2.1.70</ecNumber>
    </recommendedName>
</protein>
<dbReference type="InterPro" id="IPR036453">
    <property type="entry name" value="GluRdtase_dimer_dom_sf"/>
</dbReference>
<evidence type="ECO:0000256" key="1">
    <source>
        <dbReference type="ARBA" id="ARBA00005059"/>
    </source>
</evidence>
<accession>A0A2H9T942</accession>
<evidence type="ECO:0000313" key="13">
    <source>
        <dbReference type="EMBL" id="PJE79709.1"/>
    </source>
</evidence>
<dbReference type="InterPro" id="IPR018214">
    <property type="entry name" value="GluRdtase_CS"/>
</dbReference>
<evidence type="ECO:0000259" key="11">
    <source>
        <dbReference type="Pfam" id="PF01488"/>
    </source>
</evidence>
<evidence type="ECO:0000256" key="7">
    <source>
        <dbReference type="ARBA" id="ARBA00047464"/>
    </source>
</evidence>
<keyword evidence="4" id="KW-0521">NADP</keyword>
<evidence type="ECO:0000259" key="10">
    <source>
        <dbReference type="Pfam" id="PF00745"/>
    </source>
</evidence>
<dbReference type="PANTHER" id="PTHR43013">
    <property type="entry name" value="GLUTAMYL-TRNA REDUCTASE"/>
    <property type="match status" value="1"/>
</dbReference>
<dbReference type="Gene3D" id="3.30.460.30">
    <property type="entry name" value="Glutamyl-tRNA reductase, N-terminal domain"/>
    <property type="match status" value="1"/>
</dbReference>
<dbReference type="Pfam" id="PF00745">
    <property type="entry name" value="GlutR_dimer"/>
    <property type="match status" value="1"/>
</dbReference>
<keyword evidence="8" id="KW-0175">Coiled coil</keyword>
<dbReference type="InterPro" id="IPR000343">
    <property type="entry name" value="4pyrrol_synth_GluRdtase"/>
</dbReference>
<dbReference type="GO" id="GO:0008883">
    <property type="term" value="F:glutamyl-tRNA reductase activity"/>
    <property type="evidence" value="ECO:0007669"/>
    <property type="project" value="UniProtKB-EC"/>
</dbReference>
<feature type="coiled-coil region" evidence="8">
    <location>
        <begin position="301"/>
        <end position="328"/>
    </location>
</feature>
<evidence type="ECO:0000256" key="5">
    <source>
        <dbReference type="ARBA" id="ARBA00023002"/>
    </source>
</evidence>
<dbReference type="EMBL" id="NSIT01000052">
    <property type="protein sequence ID" value="PJE79709.1"/>
    <property type="molecule type" value="Genomic_DNA"/>
</dbReference>
<evidence type="ECO:0000256" key="8">
    <source>
        <dbReference type="SAM" id="Coils"/>
    </source>
</evidence>
<gene>
    <name evidence="13" type="primary">hemA</name>
    <name evidence="13" type="ORF">CI610_01321</name>
</gene>
<reference evidence="13" key="1">
    <citation type="journal article" date="2017" name="Appl. Environ. Microbiol.">
        <title>Molecular characterization of an Endozoicomonas-like organism causing infection in king scallop Pecten maximus L.</title>
        <authorList>
            <person name="Cano I."/>
            <person name="van Aerle R."/>
            <person name="Ross S."/>
            <person name="Verner-Jeffreys D.W."/>
            <person name="Paley R.K."/>
            <person name="Rimmer G."/>
            <person name="Ryder D."/>
            <person name="Hooper P."/>
            <person name="Stone D."/>
            <person name="Feist S.W."/>
        </authorList>
    </citation>
    <scope>NUCLEOTIDE SEQUENCE</scope>
</reference>
<dbReference type="Pfam" id="PF05201">
    <property type="entry name" value="GlutR_N"/>
    <property type="match status" value="1"/>
</dbReference>
<dbReference type="Gene3D" id="3.40.50.720">
    <property type="entry name" value="NAD(P)-binding Rossmann-like Domain"/>
    <property type="match status" value="1"/>
</dbReference>
<dbReference type="PIRSF" id="PIRSF000445">
    <property type="entry name" value="4pyrrol_synth_GluRdtase"/>
    <property type="match status" value="1"/>
</dbReference>
<dbReference type="InterPro" id="IPR006151">
    <property type="entry name" value="Shikm_DH/Glu-tRNA_Rdtase"/>
</dbReference>
<feature type="domain" description="Quinate/shikimate 5-dehydrogenase/glutamyl-tRNA reductase" evidence="11">
    <location>
        <begin position="169"/>
        <end position="303"/>
    </location>
</feature>
<evidence type="ECO:0000256" key="9">
    <source>
        <dbReference type="SAM" id="MobiDB-lite"/>
    </source>
</evidence>
<dbReference type="InterPro" id="IPR015895">
    <property type="entry name" value="4pyrrol_synth_GluRdtase_N"/>
</dbReference>
<dbReference type="FunFam" id="3.30.460.30:FF:000001">
    <property type="entry name" value="Glutamyl-tRNA reductase"/>
    <property type="match status" value="1"/>
</dbReference>
<keyword evidence="5 13" id="KW-0560">Oxidoreductase</keyword>
<evidence type="ECO:0000259" key="12">
    <source>
        <dbReference type="Pfam" id="PF05201"/>
    </source>
</evidence>
<comment type="caution">
    <text evidence="13">The sequence shown here is derived from an EMBL/GenBank/DDBJ whole genome shotgun (WGS) entry which is preliminary data.</text>
</comment>
<comment type="pathway">
    <text evidence="1">Porphyrin-containing compound metabolism; protoporphyrin-IX biosynthesis; 5-aminolevulinate from L-glutamyl-tRNA(Glu): step 1/2.</text>
</comment>
<dbReference type="GO" id="GO:0050661">
    <property type="term" value="F:NADP binding"/>
    <property type="evidence" value="ECO:0007669"/>
    <property type="project" value="InterPro"/>
</dbReference>
<evidence type="ECO:0000256" key="2">
    <source>
        <dbReference type="ARBA" id="ARBA00005916"/>
    </source>
</evidence>
<dbReference type="SUPFAM" id="SSF69075">
    <property type="entry name" value="Glutamyl tRNA-reductase dimerization domain"/>
    <property type="match status" value="1"/>
</dbReference>
<proteinExistence type="inferred from homology"/>
<dbReference type="PROSITE" id="PS00747">
    <property type="entry name" value="GLUTR"/>
    <property type="match status" value="1"/>
</dbReference>
<dbReference type="PANTHER" id="PTHR43013:SF1">
    <property type="entry name" value="GLUTAMYL-TRNA REDUCTASE"/>
    <property type="match status" value="1"/>
</dbReference>
<keyword evidence="6" id="KW-0627">Porphyrin biosynthesis</keyword>
<dbReference type="InterPro" id="IPR036343">
    <property type="entry name" value="GluRdtase_N_sf"/>
</dbReference>
<dbReference type="GO" id="GO:0019353">
    <property type="term" value="P:protoporphyrinogen IX biosynthetic process from glutamate"/>
    <property type="evidence" value="ECO:0007669"/>
    <property type="project" value="TreeGrafter"/>
</dbReference>
<evidence type="ECO:0000256" key="4">
    <source>
        <dbReference type="ARBA" id="ARBA00022857"/>
    </source>
</evidence>
<dbReference type="InterPro" id="IPR036291">
    <property type="entry name" value="NAD(P)-bd_dom_sf"/>
</dbReference>
<dbReference type="InterPro" id="IPR015896">
    <property type="entry name" value="4pyrrol_synth_GluRdtase_dimer"/>
</dbReference>
<dbReference type="CDD" id="cd05213">
    <property type="entry name" value="NAD_bind_Glutamyl_tRNA_reduct"/>
    <property type="match status" value="1"/>
</dbReference>
<evidence type="ECO:0000256" key="6">
    <source>
        <dbReference type="ARBA" id="ARBA00023244"/>
    </source>
</evidence>
<name>A0A2H9T942_9ZZZZ</name>
<dbReference type="FunFam" id="3.40.50.720:FF:000031">
    <property type="entry name" value="Glutamyl-tRNA reductase"/>
    <property type="match status" value="1"/>
</dbReference>
<dbReference type="SUPFAM" id="SSF69742">
    <property type="entry name" value="Glutamyl tRNA-reductase catalytic, N-terminal domain"/>
    <property type="match status" value="1"/>
</dbReference>
<dbReference type="Pfam" id="PF01488">
    <property type="entry name" value="Shikimate_DH"/>
    <property type="match status" value="1"/>
</dbReference>
<dbReference type="HAMAP" id="MF_00087">
    <property type="entry name" value="Glu_tRNA_reductase"/>
    <property type="match status" value="1"/>
</dbReference>
<dbReference type="EC" id="1.2.1.70" evidence="3"/>
<feature type="domain" description="Glutamyl-tRNA reductase N-terminal" evidence="12">
    <location>
        <begin position="7"/>
        <end position="153"/>
    </location>
</feature>
<comment type="catalytic activity">
    <reaction evidence="7">
        <text>(S)-4-amino-5-oxopentanoate + tRNA(Glu) + NADP(+) = L-glutamyl-tRNA(Glu) + NADPH + H(+)</text>
        <dbReference type="Rhea" id="RHEA:12344"/>
        <dbReference type="Rhea" id="RHEA-COMP:9663"/>
        <dbReference type="Rhea" id="RHEA-COMP:9680"/>
        <dbReference type="ChEBI" id="CHEBI:15378"/>
        <dbReference type="ChEBI" id="CHEBI:57501"/>
        <dbReference type="ChEBI" id="CHEBI:57783"/>
        <dbReference type="ChEBI" id="CHEBI:58349"/>
        <dbReference type="ChEBI" id="CHEBI:78442"/>
        <dbReference type="ChEBI" id="CHEBI:78520"/>
        <dbReference type="EC" id="1.2.1.70"/>
    </reaction>
</comment>
<dbReference type="SUPFAM" id="SSF51735">
    <property type="entry name" value="NAD(P)-binding Rossmann-fold domains"/>
    <property type="match status" value="1"/>
</dbReference>